<evidence type="ECO:0000256" key="1">
    <source>
        <dbReference type="SAM" id="Phobius"/>
    </source>
</evidence>
<feature type="transmembrane region" description="Helical" evidence="1">
    <location>
        <begin position="181"/>
        <end position="203"/>
    </location>
</feature>
<protein>
    <submittedName>
        <fullName evidence="2">Uncharacterized protein</fullName>
    </submittedName>
</protein>
<keyword evidence="1" id="KW-0812">Transmembrane</keyword>
<name>A0A239NFK4_9ACTN</name>
<dbReference type="EMBL" id="FZPH01000008">
    <property type="protein sequence ID" value="SNT53747.1"/>
    <property type="molecule type" value="Genomic_DNA"/>
</dbReference>
<organism evidence="2 3">
    <name type="scientific">Asanoa hainanensis</name>
    <dbReference type="NCBI Taxonomy" id="560556"/>
    <lineage>
        <taxon>Bacteria</taxon>
        <taxon>Bacillati</taxon>
        <taxon>Actinomycetota</taxon>
        <taxon>Actinomycetes</taxon>
        <taxon>Micromonosporales</taxon>
        <taxon>Micromonosporaceae</taxon>
        <taxon>Asanoa</taxon>
    </lineage>
</organism>
<dbReference type="Proteomes" id="UP000198362">
    <property type="component" value="Unassembled WGS sequence"/>
</dbReference>
<keyword evidence="3" id="KW-1185">Reference proteome</keyword>
<evidence type="ECO:0000313" key="2">
    <source>
        <dbReference type="EMBL" id="SNT53747.1"/>
    </source>
</evidence>
<dbReference type="AlphaFoldDB" id="A0A239NFK4"/>
<accession>A0A239NFK4</accession>
<sequence>MMWQPPGHVPGVHAPGTTVPIPWIIEQQMLAARAQQAAAAAARAEEFRAAAEAMAAEGVLCGEPSCGARAVGRCSRCGQGFCASHNSVDRTTGDLAFWARPELCGSCQDGDIAAEEQRQREARAEAVARLHRARQAEQEHADRVTRNEARTNPAYVRRRSDWLDARISTSFRARTVSDTRAGVAVASLVAVPVLVLVLVGWLASGDQLAAVAIVCLALPLLWWLGWALYTLHRSRRQLRRAEFVEERRRLRLRLGCGAADCERCYA</sequence>
<proteinExistence type="predicted"/>
<keyword evidence="1" id="KW-1133">Transmembrane helix</keyword>
<keyword evidence="1" id="KW-0472">Membrane</keyword>
<gene>
    <name evidence="2" type="ORF">SAMN05421812_108298</name>
</gene>
<reference evidence="2 3" key="1">
    <citation type="submission" date="2017-06" db="EMBL/GenBank/DDBJ databases">
        <authorList>
            <person name="Kim H.J."/>
            <person name="Triplett B.A."/>
        </authorList>
    </citation>
    <scope>NUCLEOTIDE SEQUENCE [LARGE SCALE GENOMIC DNA]</scope>
    <source>
        <strain evidence="2 3">CGMCC 4.5593</strain>
    </source>
</reference>
<dbReference type="RefSeq" id="WP_144022703.1">
    <property type="nucleotide sequence ID" value="NZ_FZPH01000008.1"/>
</dbReference>
<feature type="transmembrane region" description="Helical" evidence="1">
    <location>
        <begin position="209"/>
        <end position="231"/>
    </location>
</feature>
<evidence type="ECO:0000313" key="3">
    <source>
        <dbReference type="Proteomes" id="UP000198362"/>
    </source>
</evidence>